<dbReference type="EMBL" id="WJXW01000005">
    <property type="protein sequence ID" value="KAF9736334.1"/>
    <property type="molecule type" value="Genomic_DNA"/>
</dbReference>
<proteinExistence type="predicted"/>
<comment type="caution">
    <text evidence="1">The sequence shown here is derived from an EMBL/GenBank/DDBJ whole genome shotgun (WGS) entry which is preliminary data.</text>
</comment>
<reference evidence="1" key="1">
    <citation type="journal article" date="2020" name="Mol. Plant Microbe Interact.">
        <title>Genome Sequence of the Biocontrol Agent Coniothyrium minitans strain Conio (IMI 134523).</title>
        <authorList>
            <person name="Patel D."/>
            <person name="Shittu T.A."/>
            <person name="Baroncelli R."/>
            <person name="Muthumeenakshi S."/>
            <person name="Osborne T.H."/>
            <person name="Janganan T.K."/>
            <person name="Sreenivasaprasad S."/>
        </authorList>
    </citation>
    <scope>NUCLEOTIDE SEQUENCE</scope>
    <source>
        <strain evidence="1">Conio</strain>
    </source>
</reference>
<dbReference type="AlphaFoldDB" id="A0A9P6GJ42"/>
<organism evidence="1 2">
    <name type="scientific">Paraphaeosphaeria minitans</name>
    <dbReference type="NCBI Taxonomy" id="565426"/>
    <lineage>
        <taxon>Eukaryota</taxon>
        <taxon>Fungi</taxon>
        <taxon>Dikarya</taxon>
        <taxon>Ascomycota</taxon>
        <taxon>Pezizomycotina</taxon>
        <taxon>Dothideomycetes</taxon>
        <taxon>Pleosporomycetidae</taxon>
        <taxon>Pleosporales</taxon>
        <taxon>Massarineae</taxon>
        <taxon>Didymosphaeriaceae</taxon>
        <taxon>Paraphaeosphaeria</taxon>
    </lineage>
</organism>
<dbReference type="OrthoDB" id="10526880at2759"/>
<gene>
    <name evidence="1" type="ORF">PMIN01_06250</name>
</gene>
<protein>
    <submittedName>
        <fullName evidence="1">Uncharacterized protein</fullName>
    </submittedName>
</protein>
<sequence>MIWRAETDLADGHVCRQRDFGPNACCRAPGVNLPVTDPAPGTTVGGSLVAPWSYPARQGRYALLHQQGGLHQAFLRHEDDVKSALP</sequence>
<keyword evidence="2" id="KW-1185">Reference proteome</keyword>
<evidence type="ECO:0000313" key="1">
    <source>
        <dbReference type="EMBL" id="KAF9736334.1"/>
    </source>
</evidence>
<dbReference type="Proteomes" id="UP000756921">
    <property type="component" value="Unassembled WGS sequence"/>
</dbReference>
<name>A0A9P6GJ42_9PLEO</name>
<evidence type="ECO:0000313" key="2">
    <source>
        <dbReference type="Proteomes" id="UP000756921"/>
    </source>
</evidence>
<accession>A0A9P6GJ42</accession>